<reference evidence="4 5" key="1">
    <citation type="submission" date="2014-01" db="EMBL/GenBank/DDBJ databases">
        <title>Genome sequencing of Thermococcus guaymasensis.</title>
        <authorList>
            <person name="Zhang X."/>
            <person name="Alvare G."/>
            <person name="Fristensky B."/>
            <person name="Chen L."/>
            <person name="Suen T."/>
            <person name="Chen Q."/>
            <person name="Ma K."/>
        </authorList>
    </citation>
    <scope>NUCLEOTIDE SEQUENCE [LARGE SCALE GENOMIC DNA]</scope>
    <source>
        <strain evidence="4 5">DSM 11113</strain>
    </source>
</reference>
<dbReference type="PROSITE" id="PS51146">
    <property type="entry name" value="KAIC"/>
    <property type="match status" value="1"/>
</dbReference>
<dbReference type="STRING" id="1432656.X802_07140"/>
<evidence type="ECO:0000313" key="4">
    <source>
        <dbReference type="EMBL" id="AJC71955.1"/>
    </source>
</evidence>
<dbReference type="PANTHER" id="PTHR43637">
    <property type="entry name" value="UPF0273 PROTEIN TM_0370"/>
    <property type="match status" value="1"/>
</dbReference>
<organism evidence="4 5">
    <name type="scientific">Thermococcus guaymasensis DSM 11113</name>
    <dbReference type="NCBI Taxonomy" id="1432656"/>
    <lineage>
        <taxon>Archaea</taxon>
        <taxon>Methanobacteriati</taxon>
        <taxon>Methanobacteriota</taxon>
        <taxon>Thermococci</taxon>
        <taxon>Thermococcales</taxon>
        <taxon>Thermococcaceae</taxon>
        <taxon>Thermococcus</taxon>
    </lineage>
</organism>
<dbReference type="PATRIC" id="fig|1432656.3.peg.1385"/>
<dbReference type="InterPro" id="IPR014774">
    <property type="entry name" value="KaiC-like_dom"/>
</dbReference>
<dbReference type="InterPro" id="IPR027417">
    <property type="entry name" value="P-loop_NTPase"/>
</dbReference>
<keyword evidence="2" id="KW-0067">ATP-binding</keyword>
<dbReference type="GO" id="GO:0005524">
    <property type="term" value="F:ATP binding"/>
    <property type="evidence" value="ECO:0007669"/>
    <property type="project" value="UniProtKB-KW"/>
</dbReference>
<proteinExistence type="predicted"/>
<gene>
    <name evidence="4" type="ORF">X802_07140</name>
</gene>
<dbReference type="OrthoDB" id="49590at2157"/>
<dbReference type="SUPFAM" id="SSF52540">
    <property type="entry name" value="P-loop containing nucleoside triphosphate hydrolases"/>
    <property type="match status" value="1"/>
</dbReference>
<dbReference type="GeneID" id="27135430"/>
<accession>A0A0X1KL43</accession>
<dbReference type="Proteomes" id="UP000062043">
    <property type="component" value="Chromosome"/>
</dbReference>
<evidence type="ECO:0000259" key="3">
    <source>
        <dbReference type="PROSITE" id="PS51146"/>
    </source>
</evidence>
<feature type="domain" description="KaiC" evidence="3">
    <location>
        <begin position="4"/>
        <end position="242"/>
    </location>
</feature>
<dbReference type="AlphaFoldDB" id="A0A0X1KL43"/>
<sequence length="242" mass="27523">MDIERIETGVIDSLIQGGIPAGSVVLVMGDPKAGKTTFQTQFLYTQTVLKGTPGLAILVDMPKKEFLENAKLFGWDFSPILDEYLYLIDAYSHRIKSAPKFSFTEDVIIDPSNPLQISRFVKETTTGLISSGYTGQLVGIITSLTPLFFESELINIYKFLEELKDIAHRHRQVWMIEVNIGIERPQVEAMIKAIVDGVIEMRMFEEGRTLRRYIRVYGMRRTPHSLSWFPYEITPTGLILRG</sequence>
<dbReference type="RefSeq" id="WP_179943904.1">
    <property type="nucleotide sequence ID" value="NZ_CP007140.1"/>
</dbReference>
<keyword evidence="5" id="KW-1185">Reference proteome</keyword>
<dbReference type="Pfam" id="PF06745">
    <property type="entry name" value="ATPase"/>
    <property type="match status" value="1"/>
</dbReference>
<dbReference type="EMBL" id="CP007140">
    <property type="protein sequence ID" value="AJC71955.1"/>
    <property type="molecule type" value="Genomic_DNA"/>
</dbReference>
<evidence type="ECO:0000256" key="1">
    <source>
        <dbReference type="ARBA" id="ARBA00022741"/>
    </source>
</evidence>
<dbReference type="Gene3D" id="3.40.50.300">
    <property type="entry name" value="P-loop containing nucleotide triphosphate hydrolases"/>
    <property type="match status" value="1"/>
</dbReference>
<protein>
    <submittedName>
        <fullName evidence="4">Recombinase RecA</fullName>
    </submittedName>
</protein>
<dbReference type="InterPro" id="IPR010624">
    <property type="entry name" value="KaiC_dom"/>
</dbReference>
<dbReference type="KEGG" id="tgy:X802_07140"/>
<evidence type="ECO:0000256" key="2">
    <source>
        <dbReference type="ARBA" id="ARBA00022840"/>
    </source>
</evidence>
<evidence type="ECO:0000313" key="5">
    <source>
        <dbReference type="Proteomes" id="UP000062043"/>
    </source>
</evidence>
<keyword evidence="1" id="KW-0547">Nucleotide-binding</keyword>
<name>A0A0X1KL43_9EURY</name>
<dbReference type="PANTHER" id="PTHR43637:SF3">
    <property type="entry name" value="FLAGELLA-RELATED PROTEIN H-RELATED"/>
    <property type="match status" value="1"/>
</dbReference>